<keyword evidence="1" id="KW-0812">Transmembrane</keyword>
<evidence type="ECO:0000313" key="4">
    <source>
        <dbReference type="Proteomes" id="UP000001353"/>
    </source>
</evidence>
<gene>
    <name evidence="3" type="ordered locus">RLO149_c014360</name>
</gene>
<keyword evidence="4" id="KW-1185">Reference proteome</keyword>
<dbReference type="Proteomes" id="UP000001353">
    <property type="component" value="Chromosome"/>
</dbReference>
<dbReference type="RefSeq" id="WP_013961370.1">
    <property type="nucleotide sequence ID" value="NC_015730.1"/>
</dbReference>
<sequence length="220" mass="22004">MKLKLLALSAATATVLTAGSAFAAVVGVQSSCGGTSALYGSTNSAIAAGDLSGLTATCGDASRSNLGNIEVSDDGTPISGDDDFYSLGLGGALVIEFNPVYTGPTMVIEITNNRASSSHKEAVEILGSNDGSVFTSLGFATNQTGTNDGTRGTKSTVSFTGTYAFLGFRDVTQSTFANSQSTDGFDIDAVSVAPVPLPASALLLLAGVGGLGALRARRKG</sequence>
<proteinExistence type="predicted"/>
<name>F7ZF02_ROSLO</name>
<evidence type="ECO:0008006" key="5">
    <source>
        <dbReference type="Google" id="ProtNLM"/>
    </source>
</evidence>
<organism evidence="3 4">
    <name type="scientific">Roseobacter litoralis (strain ATCC 49566 / DSM 6996 / JCM 21268 / NBRC 15278 / OCh 149)</name>
    <dbReference type="NCBI Taxonomy" id="391595"/>
    <lineage>
        <taxon>Bacteria</taxon>
        <taxon>Pseudomonadati</taxon>
        <taxon>Pseudomonadota</taxon>
        <taxon>Alphaproteobacteria</taxon>
        <taxon>Rhodobacterales</taxon>
        <taxon>Roseobacteraceae</taxon>
        <taxon>Roseobacter</taxon>
    </lineage>
</organism>
<keyword evidence="2" id="KW-0732">Signal</keyword>
<dbReference type="AlphaFoldDB" id="F7ZF02"/>
<dbReference type="KEGG" id="rli:RLO149_c014360"/>
<dbReference type="eggNOG" id="ENOG503353I">
    <property type="taxonomic scope" value="Bacteria"/>
</dbReference>
<reference evidence="3 4" key="1">
    <citation type="journal article" date="2011" name="BMC Genomics">
        <title>Comparative genome analysis and genome-guided physiological analysis of Roseobacter litoralis.</title>
        <authorList>
            <person name="Kalhoefer D."/>
            <person name="Thole S."/>
            <person name="Voget S."/>
            <person name="Lehmann R."/>
            <person name="Liesegang H."/>
            <person name="Wollher A."/>
            <person name="Daniel R."/>
            <person name="Simon M."/>
            <person name="Brinkhoff T."/>
        </authorList>
    </citation>
    <scope>NUCLEOTIDE SEQUENCE [LARGE SCALE GENOMIC DNA]</scope>
    <source>
        <strain evidence="4">ATCC 49566 / DSM 6996 / JCM 21268 / NBRC 15278 / OCh 149</strain>
    </source>
</reference>
<accession>F7ZF02</accession>
<dbReference type="InterPro" id="IPR022472">
    <property type="entry name" value="VPLPA-CTERM"/>
</dbReference>
<dbReference type="OrthoDB" id="7873524at2"/>
<protein>
    <recommendedName>
        <fullName evidence="5">VPLPA-CTERM protein sorting domain-containing protein</fullName>
    </recommendedName>
</protein>
<keyword evidence="1" id="KW-1133">Transmembrane helix</keyword>
<dbReference type="EMBL" id="CP002623">
    <property type="protein sequence ID" value="AEI93433.1"/>
    <property type="molecule type" value="Genomic_DNA"/>
</dbReference>
<evidence type="ECO:0000313" key="3">
    <source>
        <dbReference type="EMBL" id="AEI93433.1"/>
    </source>
</evidence>
<dbReference type="NCBIfam" id="TIGR03370">
    <property type="entry name" value="VPLPA-CTERM"/>
    <property type="match status" value="1"/>
</dbReference>
<feature type="chain" id="PRO_5003366735" description="VPLPA-CTERM protein sorting domain-containing protein" evidence="2">
    <location>
        <begin position="24"/>
        <end position="220"/>
    </location>
</feature>
<evidence type="ECO:0000256" key="2">
    <source>
        <dbReference type="SAM" id="SignalP"/>
    </source>
</evidence>
<keyword evidence="1" id="KW-0472">Membrane</keyword>
<dbReference type="HOGENOM" id="CLU_1255172_0_0_5"/>
<feature type="signal peptide" evidence="2">
    <location>
        <begin position="1"/>
        <end position="23"/>
    </location>
</feature>
<evidence type="ECO:0000256" key="1">
    <source>
        <dbReference type="SAM" id="Phobius"/>
    </source>
</evidence>
<feature type="transmembrane region" description="Helical" evidence="1">
    <location>
        <begin position="195"/>
        <end position="214"/>
    </location>
</feature>